<dbReference type="RefSeq" id="WP_015403771.1">
    <property type="nucleotide sequence ID" value="NC_020304.1"/>
</dbReference>
<dbReference type="KEGG" id="dsf:UWK_01522"/>
<sequence length="107" mass="12227">MNKQVMVLSCLLFFGTGCAGHHFTTEGRESVSLYLHHPGSSHVQFASSIDRYTLHDTHRNLFGLWEISKPLTPGSSYFYIIDGSVFIPDCRFRETDDFGFENCLYQP</sequence>
<dbReference type="OrthoDB" id="5420901at2"/>
<reference evidence="3" key="1">
    <citation type="journal article" date="2013" name="Stand. Genomic Sci.">
        <title>Complete genome sequence of Desulfocapsa sulfexigens, a marine deltaproteobacterium specialized in disproportionating inorganic sulfur compounds.</title>
        <authorList>
            <person name="Finster K.W."/>
            <person name="Kjeldsen K.U."/>
            <person name="Kube M."/>
            <person name="Reinhardt R."/>
            <person name="Mussmann M."/>
            <person name="Amann R."/>
            <person name="Schreiber L."/>
        </authorList>
    </citation>
    <scope>NUCLEOTIDE SEQUENCE [LARGE SCALE GENOMIC DNA]</scope>
    <source>
        <strain evidence="3">DSM 10523 / SB164P1</strain>
    </source>
</reference>
<name>M1PEE1_DESSD</name>
<evidence type="ECO:0000313" key="2">
    <source>
        <dbReference type="EMBL" id="AGF78080.1"/>
    </source>
</evidence>
<protein>
    <submittedName>
        <fullName evidence="2">Uncharacterized protein</fullName>
    </submittedName>
</protein>
<keyword evidence="3" id="KW-1185">Reference proteome</keyword>
<proteinExistence type="predicted"/>
<dbReference type="HOGENOM" id="CLU_175394_0_0_7"/>
<dbReference type="SUPFAM" id="SSF81296">
    <property type="entry name" value="E set domains"/>
    <property type="match status" value="1"/>
</dbReference>
<evidence type="ECO:0000313" key="3">
    <source>
        <dbReference type="Proteomes" id="UP000011721"/>
    </source>
</evidence>
<keyword evidence="1" id="KW-0732">Signal</keyword>
<dbReference type="EMBL" id="CP003985">
    <property type="protein sequence ID" value="AGF78080.1"/>
    <property type="molecule type" value="Genomic_DNA"/>
</dbReference>
<dbReference type="InterPro" id="IPR014756">
    <property type="entry name" value="Ig_E-set"/>
</dbReference>
<feature type="signal peptide" evidence="1">
    <location>
        <begin position="1"/>
        <end position="19"/>
    </location>
</feature>
<evidence type="ECO:0000256" key="1">
    <source>
        <dbReference type="SAM" id="SignalP"/>
    </source>
</evidence>
<feature type="chain" id="PRO_5004016407" evidence="1">
    <location>
        <begin position="20"/>
        <end position="107"/>
    </location>
</feature>
<dbReference type="AlphaFoldDB" id="M1PEE1"/>
<organism evidence="2 3">
    <name type="scientific">Desulfocapsa sulfexigens (strain DSM 10523 / SB164P1)</name>
    <dbReference type="NCBI Taxonomy" id="1167006"/>
    <lineage>
        <taxon>Bacteria</taxon>
        <taxon>Pseudomonadati</taxon>
        <taxon>Thermodesulfobacteriota</taxon>
        <taxon>Desulfobulbia</taxon>
        <taxon>Desulfobulbales</taxon>
        <taxon>Desulfocapsaceae</taxon>
        <taxon>Desulfocapsa</taxon>
    </lineage>
</organism>
<accession>M1PEE1</accession>
<dbReference type="Proteomes" id="UP000011721">
    <property type="component" value="Chromosome"/>
</dbReference>
<dbReference type="STRING" id="1167006.UWK_01522"/>
<gene>
    <name evidence="2" type="ordered locus">UWK_01522</name>
</gene>
<dbReference type="eggNOG" id="ENOG5033G27">
    <property type="taxonomic scope" value="Bacteria"/>
</dbReference>
<dbReference type="PROSITE" id="PS51257">
    <property type="entry name" value="PROKAR_LIPOPROTEIN"/>
    <property type="match status" value="1"/>
</dbReference>